<comment type="caution">
    <text evidence="2">The sequence shown here is derived from an EMBL/GenBank/DDBJ whole genome shotgun (WGS) entry which is preliminary data.</text>
</comment>
<dbReference type="InterPro" id="IPR001509">
    <property type="entry name" value="Epimerase_deHydtase"/>
</dbReference>
<organism evidence="2 3">
    <name type="scientific">Allokutzneria oryzae</name>
    <dbReference type="NCBI Taxonomy" id="1378989"/>
    <lineage>
        <taxon>Bacteria</taxon>
        <taxon>Bacillati</taxon>
        <taxon>Actinomycetota</taxon>
        <taxon>Actinomycetes</taxon>
        <taxon>Pseudonocardiales</taxon>
        <taxon>Pseudonocardiaceae</taxon>
        <taxon>Allokutzneria</taxon>
    </lineage>
</organism>
<dbReference type="InterPro" id="IPR036291">
    <property type="entry name" value="NAD(P)-bd_dom_sf"/>
</dbReference>
<protein>
    <submittedName>
        <fullName evidence="2">NAD-dependent epimerase/dehydratase family protein</fullName>
    </submittedName>
</protein>
<gene>
    <name evidence="2" type="ORF">ACFFQA_10740</name>
</gene>
<proteinExistence type="predicted"/>
<dbReference type="InterPro" id="IPR051783">
    <property type="entry name" value="NAD(P)-dependent_oxidoreduct"/>
</dbReference>
<reference evidence="2 3" key="1">
    <citation type="submission" date="2024-09" db="EMBL/GenBank/DDBJ databases">
        <authorList>
            <person name="Sun Q."/>
            <person name="Mori K."/>
        </authorList>
    </citation>
    <scope>NUCLEOTIDE SEQUENCE [LARGE SCALE GENOMIC DNA]</scope>
    <source>
        <strain evidence="2 3">TBRC 7907</strain>
    </source>
</reference>
<accession>A0ABV5ZXG5</accession>
<dbReference type="Pfam" id="PF01370">
    <property type="entry name" value="Epimerase"/>
    <property type="match status" value="1"/>
</dbReference>
<dbReference type="PANTHER" id="PTHR48079">
    <property type="entry name" value="PROTEIN YEEZ"/>
    <property type="match status" value="1"/>
</dbReference>
<dbReference type="RefSeq" id="WP_377851610.1">
    <property type="nucleotide sequence ID" value="NZ_JBHLZU010000009.1"/>
</dbReference>
<sequence>MDVFLTGASGYIGGAVAERLIRDGHTVRGLTRTPGVVDTLCAAGIDPVVGELDDVPLLQREAERADAVINTANSDHRGAVETFIGALRGSGKILIHTSGTSVIGDDAQGRSASSTVFDDAVPFTPGDHPIRRARHAVDAAVVDAGGAGIRSVVLCNSLIYGNGTGPRPQTVLIPPLVAQARTSGVVRVVGHGLNRWSTVHLDDMADLYHLALTEPAVTGFYFVEGGEDVSFVEIGEAIARRLGLGPVESWDLDSSAAAWGEGFARYALGANSRVRATRANALGWRPSSPSVTDWIEHDMPVHQRT</sequence>
<keyword evidence="3" id="KW-1185">Reference proteome</keyword>
<name>A0ABV5ZXG5_9PSEU</name>
<evidence type="ECO:0000313" key="2">
    <source>
        <dbReference type="EMBL" id="MFB9904411.1"/>
    </source>
</evidence>
<evidence type="ECO:0000313" key="3">
    <source>
        <dbReference type="Proteomes" id="UP001589693"/>
    </source>
</evidence>
<dbReference type="Gene3D" id="3.40.50.720">
    <property type="entry name" value="NAD(P)-binding Rossmann-like Domain"/>
    <property type="match status" value="1"/>
</dbReference>
<feature type="domain" description="NAD-dependent epimerase/dehydratase" evidence="1">
    <location>
        <begin position="3"/>
        <end position="216"/>
    </location>
</feature>
<dbReference type="EMBL" id="JBHLZU010000009">
    <property type="protein sequence ID" value="MFB9904411.1"/>
    <property type="molecule type" value="Genomic_DNA"/>
</dbReference>
<dbReference type="PANTHER" id="PTHR48079:SF6">
    <property type="entry name" value="NAD(P)-BINDING DOMAIN-CONTAINING PROTEIN-RELATED"/>
    <property type="match status" value="1"/>
</dbReference>
<dbReference type="Proteomes" id="UP001589693">
    <property type="component" value="Unassembled WGS sequence"/>
</dbReference>
<evidence type="ECO:0000259" key="1">
    <source>
        <dbReference type="Pfam" id="PF01370"/>
    </source>
</evidence>
<dbReference type="SUPFAM" id="SSF51735">
    <property type="entry name" value="NAD(P)-binding Rossmann-fold domains"/>
    <property type="match status" value="1"/>
</dbReference>